<dbReference type="InterPro" id="IPR001611">
    <property type="entry name" value="Leu-rich_rpt"/>
</dbReference>
<organism evidence="1 2">
    <name type="scientific">Stylonychia lemnae</name>
    <name type="common">Ciliate</name>
    <dbReference type="NCBI Taxonomy" id="5949"/>
    <lineage>
        <taxon>Eukaryota</taxon>
        <taxon>Sar</taxon>
        <taxon>Alveolata</taxon>
        <taxon>Ciliophora</taxon>
        <taxon>Intramacronucleata</taxon>
        <taxon>Spirotrichea</taxon>
        <taxon>Stichotrichia</taxon>
        <taxon>Sporadotrichida</taxon>
        <taxon>Oxytrichidae</taxon>
        <taxon>Stylonychinae</taxon>
        <taxon>Stylonychia</taxon>
    </lineage>
</organism>
<protein>
    <submittedName>
        <fullName evidence="1">F-box lrr-repeat protein 20</fullName>
    </submittedName>
</protein>
<sequence length="182" mass="21517">MEQSDKTQNLNEKILLTLYDFEPSLSLYMKFLFLNKNQHLVRRICKYLGANLKALDFEFSTVTDEHIEVTLFPQTLIELNLNGCREISEKACMHLQKQCKNLERLELYWNCRITDFGLKKLAIMNPKLSYVNLSGCKYLSDSSIMTFAQNCPNIYHFVRIKLYLEFYDKESNKNSKAFRKII</sequence>
<dbReference type="EMBL" id="CCKQ01013998">
    <property type="protein sequence ID" value="CDW85727.1"/>
    <property type="molecule type" value="Genomic_DNA"/>
</dbReference>
<dbReference type="GO" id="GO:0019005">
    <property type="term" value="C:SCF ubiquitin ligase complex"/>
    <property type="evidence" value="ECO:0007669"/>
    <property type="project" value="TreeGrafter"/>
</dbReference>
<dbReference type="PANTHER" id="PTHR13318">
    <property type="entry name" value="PARTNER OF PAIRED, ISOFORM B-RELATED"/>
    <property type="match status" value="1"/>
</dbReference>
<accession>A0A078AWU3</accession>
<dbReference type="GO" id="GO:0031146">
    <property type="term" value="P:SCF-dependent proteasomal ubiquitin-dependent protein catabolic process"/>
    <property type="evidence" value="ECO:0007669"/>
    <property type="project" value="TreeGrafter"/>
</dbReference>
<name>A0A078AWU3_STYLE</name>
<dbReference type="InterPro" id="IPR006553">
    <property type="entry name" value="Leu-rich_rpt_Cys-con_subtyp"/>
</dbReference>
<reference evidence="1 2" key="1">
    <citation type="submission" date="2014-06" db="EMBL/GenBank/DDBJ databases">
        <authorList>
            <person name="Swart Estienne"/>
        </authorList>
    </citation>
    <scope>NUCLEOTIDE SEQUENCE [LARGE SCALE GENOMIC DNA]</scope>
    <source>
        <strain evidence="1 2">130c</strain>
    </source>
</reference>
<proteinExistence type="predicted"/>
<evidence type="ECO:0000313" key="1">
    <source>
        <dbReference type="EMBL" id="CDW85727.1"/>
    </source>
</evidence>
<dbReference type="Proteomes" id="UP000039865">
    <property type="component" value="Unassembled WGS sequence"/>
</dbReference>
<dbReference type="Gene3D" id="3.80.10.10">
    <property type="entry name" value="Ribonuclease Inhibitor"/>
    <property type="match status" value="1"/>
</dbReference>
<dbReference type="InterPro" id="IPR032675">
    <property type="entry name" value="LRR_dom_sf"/>
</dbReference>
<dbReference type="Pfam" id="PF13516">
    <property type="entry name" value="LRR_6"/>
    <property type="match status" value="2"/>
</dbReference>
<dbReference type="AlphaFoldDB" id="A0A078AWU3"/>
<dbReference type="InParanoid" id="A0A078AWU3"/>
<dbReference type="SMART" id="SM00367">
    <property type="entry name" value="LRR_CC"/>
    <property type="match status" value="3"/>
</dbReference>
<keyword evidence="2" id="KW-1185">Reference proteome</keyword>
<dbReference type="OrthoDB" id="550575at2759"/>
<dbReference type="PANTHER" id="PTHR13318:SF190">
    <property type="entry name" value="PARTNER OF PAIRED, ISOFORM B"/>
    <property type="match status" value="1"/>
</dbReference>
<gene>
    <name evidence="1" type="primary">Contig19639.g20826</name>
    <name evidence="1" type="ORF">STYLEM_14813</name>
</gene>
<dbReference type="SUPFAM" id="SSF52047">
    <property type="entry name" value="RNI-like"/>
    <property type="match status" value="1"/>
</dbReference>
<evidence type="ECO:0000313" key="2">
    <source>
        <dbReference type="Proteomes" id="UP000039865"/>
    </source>
</evidence>